<protein>
    <submittedName>
        <fullName evidence="2">Uncharacterized protein</fullName>
    </submittedName>
</protein>
<dbReference type="Proteomes" id="UP000001192">
    <property type="component" value="Chromosome 2"/>
</dbReference>
<dbReference type="HOGENOM" id="CLU_2732265_0_0_4"/>
<evidence type="ECO:0000313" key="3">
    <source>
        <dbReference type="Proteomes" id="UP000001192"/>
    </source>
</evidence>
<feature type="region of interest" description="Disordered" evidence="1">
    <location>
        <begin position="1"/>
        <end position="21"/>
    </location>
</feature>
<sequence length="71" mass="8004">MEQDSKSAYKADAKVHDADPAHRQRLRDEALTILSRWATRFRSYVVVNASAGGEVAAQYDAIQCIDYLSWS</sequence>
<keyword evidence="3" id="KW-1185">Reference proteome</keyword>
<dbReference type="AlphaFoldDB" id="B2JQ26"/>
<evidence type="ECO:0000313" key="2">
    <source>
        <dbReference type="EMBL" id="ACC73367.1"/>
    </source>
</evidence>
<organism evidence="2 3">
    <name type="scientific">Paraburkholderia phymatum (strain DSM 17167 / CIP 108236 / LMG 21445 / STM815)</name>
    <name type="common">Burkholderia phymatum</name>
    <dbReference type="NCBI Taxonomy" id="391038"/>
    <lineage>
        <taxon>Bacteria</taxon>
        <taxon>Pseudomonadati</taxon>
        <taxon>Pseudomonadota</taxon>
        <taxon>Betaproteobacteria</taxon>
        <taxon>Burkholderiales</taxon>
        <taxon>Burkholderiaceae</taxon>
        <taxon>Paraburkholderia</taxon>
    </lineage>
</organism>
<evidence type="ECO:0000256" key="1">
    <source>
        <dbReference type="SAM" id="MobiDB-lite"/>
    </source>
</evidence>
<dbReference type="OrthoDB" id="679004at28216"/>
<name>B2JQ26_PARP8</name>
<reference evidence="3" key="1">
    <citation type="journal article" date="2014" name="Stand. Genomic Sci.">
        <title>Complete genome sequence of Burkholderia phymatum STM815(T), a broad host range and efficient nitrogen-fixing symbiont of Mimosa species.</title>
        <authorList>
            <person name="Moulin L."/>
            <person name="Klonowska A."/>
            <person name="Caroline B."/>
            <person name="Booth K."/>
            <person name="Vriezen J.A."/>
            <person name="Melkonian R."/>
            <person name="James E.K."/>
            <person name="Young J.P."/>
            <person name="Bena G."/>
            <person name="Hauser L."/>
            <person name="Land M."/>
            <person name="Kyrpides N."/>
            <person name="Bruce D."/>
            <person name="Chain P."/>
            <person name="Copeland A."/>
            <person name="Pitluck S."/>
            <person name="Woyke T."/>
            <person name="Lizotte-Waniewski M."/>
            <person name="Bristow J."/>
            <person name="Riley M."/>
        </authorList>
    </citation>
    <scope>NUCLEOTIDE SEQUENCE [LARGE SCALE GENOMIC DNA]</scope>
    <source>
        <strain evidence="3">DSM 17167 / CIP 108236 / LMG 21445 / STM815</strain>
    </source>
</reference>
<gene>
    <name evidence="2" type="ordered locus">Bphy_4247</name>
</gene>
<dbReference type="STRING" id="391038.Bphy_4247"/>
<dbReference type="EMBL" id="CP001044">
    <property type="protein sequence ID" value="ACC73367.1"/>
    <property type="molecule type" value="Genomic_DNA"/>
</dbReference>
<dbReference type="RefSeq" id="WP_012403540.1">
    <property type="nucleotide sequence ID" value="NC_010623.1"/>
</dbReference>
<proteinExistence type="predicted"/>
<accession>B2JQ26</accession>
<dbReference type="KEGG" id="bph:Bphy_4247"/>